<gene>
    <name evidence="4" type="primary">ilp</name>
</gene>
<dbReference type="Pfam" id="PF11924">
    <property type="entry name" value="IAT_beta"/>
    <property type="match status" value="1"/>
</dbReference>
<name>Q4FED0_9CHLA</name>
<organism evidence="4">
    <name type="scientific">Chlamydia suis</name>
    <dbReference type="NCBI Taxonomy" id="83559"/>
    <lineage>
        <taxon>Bacteria</taxon>
        <taxon>Pseudomonadati</taxon>
        <taxon>Chlamydiota</taxon>
        <taxon>Chlamydiia</taxon>
        <taxon>Chlamydiales</taxon>
        <taxon>Chlamydiaceae</taxon>
        <taxon>Chlamydia/Chlamydophila group</taxon>
        <taxon>Chlamydia</taxon>
    </lineage>
</organism>
<accession>Q4FED0</accession>
<dbReference type="PANTHER" id="PTHR39576:SF2">
    <property type="entry name" value="ATTACHING AND EFFACING PROTEIN HOMOLOG-RELATED"/>
    <property type="match status" value="1"/>
</dbReference>
<keyword evidence="2" id="KW-0732">Signal</keyword>
<dbReference type="Pfam" id="PF05345">
    <property type="entry name" value="He_PIG"/>
    <property type="match status" value="4"/>
</dbReference>
<dbReference type="Gene3D" id="2.40.160.160">
    <property type="entry name" value="Inverse autotransporter, beta-domain"/>
    <property type="match status" value="1"/>
</dbReference>
<dbReference type="TCDB" id="1.B.54.1.3">
    <property type="family name" value="the intimin/invasin (int/inv) or autotransporter-3 (at-3) family"/>
</dbReference>
<dbReference type="PANTHER" id="PTHR39576">
    <property type="entry name" value="ATTACHING AND EFFACING PROTEIN HOMOLOG-RELATED-RELATED"/>
    <property type="match status" value="1"/>
</dbReference>
<dbReference type="InterPro" id="IPR015919">
    <property type="entry name" value="Cadherin-like_sf"/>
</dbReference>
<protein>
    <submittedName>
        <fullName evidence="4">Putative invasin-like-protein</fullName>
    </submittedName>
</protein>
<dbReference type="InterPro" id="IPR008964">
    <property type="entry name" value="Invasin/intimin_cell_adhesion"/>
</dbReference>
<evidence type="ECO:0000256" key="2">
    <source>
        <dbReference type="SAM" id="SignalP"/>
    </source>
</evidence>
<evidence type="ECO:0000256" key="1">
    <source>
        <dbReference type="ARBA" id="ARBA00010116"/>
    </source>
</evidence>
<dbReference type="PROSITE" id="PS51127">
    <property type="entry name" value="BIG1"/>
    <property type="match status" value="1"/>
</dbReference>
<dbReference type="GO" id="GO:0009279">
    <property type="term" value="C:cell outer membrane"/>
    <property type="evidence" value="ECO:0007669"/>
    <property type="project" value="TreeGrafter"/>
</dbReference>
<proteinExistence type="inferred from homology"/>
<feature type="signal peptide" evidence="2">
    <location>
        <begin position="1"/>
        <end position="20"/>
    </location>
</feature>
<feature type="domain" description="Big-1" evidence="3">
    <location>
        <begin position="513"/>
        <end position="603"/>
    </location>
</feature>
<dbReference type="EMBL" id="DQ076148">
    <property type="protein sequence ID" value="AAZ03732.1"/>
    <property type="molecule type" value="Genomic_DNA"/>
</dbReference>
<dbReference type="SUPFAM" id="SSF49373">
    <property type="entry name" value="Invasin/intimin cell-adhesion fragments"/>
    <property type="match status" value="1"/>
</dbReference>
<reference evidence="4" key="1">
    <citation type="journal article" date="2007" name="J. Bacteriol.">
        <title>Genomic plasticity of the rrn-nqrF intergenic segment in the Chlamydiaceae.</title>
        <authorList>
            <person name="Liu Z."/>
            <person name="Rank R."/>
            <person name="Kaltenboeck B."/>
            <person name="Magnino S."/>
            <person name="Dean D."/>
            <person name="Burall L."/>
            <person name="Plaut R.D."/>
            <person name="Read T.D."/>
            <person name="Myers G."/>
            <person name="Bavoil P.M."/>
        </authorList>
    </citation>
    <scope>NUCLEOTIDE SEQUENCE</scope>
    <source>
        <strain evidence="4">S45</strain>
    </source>
</reference>
<dbReference type="InterPro" id="IPR024519">
    <property type="entry name" value="IAT_beta"/>
</dbReference>
<evidence type="ECO:0000259" key="3">
    <source>
        <dbReference type="PROSITE" id="PS51127"/>
    </source>
</evidence>
<dbReference type="SUPFAM" id="SSF49313">
    <property type="entry name" value="Cadherin-like"/>
    <property type="match status" value="2"/>
</dbReference>
<dbReference type="GO" id="GO:0005509">
    <property type="term" value="F:calcium ion binding"/>
    <property type="evidence" value="ECO:0007669"/>
    <property type="project" value="InterPro"/>
</dbReference>
<dbReference type="Pfam" id="PF02369">
    <property type="entry name" value="Big_1"/>
    <property type="match status" value="1"/>
</dbReference>
<dbReference type="InterPro" id="IPR013783">
    <property type="entry name" value="Ig-like_fold"/>
</dbReference>
<dbReference type="SMART" id="SM00634">
    <property type="entry name" value="BID_1"/>
    <property type="match status" value="1"/>
</dbReference>
<dbReference type="InterPro" id="IPR038177">
    <property type="entry name" value="IAT_beta_sf"/>
</dbReference>
<dbReference type="Gene3D" id="2.60.40.10">
    <property type="entry name" value="Immunoglobulins"/>
    <property type="match status" value="6"/>
</dbReference>
<evidence type="ECO:0000313" key="4">
    <source>
        <dbReference type="EMBL" id="AAZ03732.1"/>
    </source>
</evidence>
<sequence>MCVYRSKQLFLFLCLNPALLSLLGNEKDISVQNFLTSYSQDNPWSGLGSLRFDFFPGDREYPFERTAIDWLFPFYDSLEFLFFSQLGFRHNLDRRDIINLGGGGRFFRKNWMLGANAFCDCDLTGTNTRLGLGLESWTNFLQFSMNGYLGLSSPRHSSLQPNYQESPAHGLDFRLHYWLPFFPRLGGKIFYEQYFGKQVSLFGRSDLQHDPFVITTGVEFTPFPLLSMEIDHRMSKASRHYTLFNIRLNYRFGESLSSQLNPFSVAKMRFLNENRYNFVSRNHVIVFNYSEYTYDIFVSPASISAIEFASSTVSLKCPNTKTLAHFEWEAQNFIEAGGEITLVSAGKSNAEYTVKLPPHKLRLSSQGRTVPTNEYTLQVFAVDTSGRRSKTGTLSITVSQDPQVSINRKYFLNGTPVTDFTTPPVANDQDFVEIEFTVTGMYGPLIGKEVLVRYAQGSEEKYEVLLTDSQGKIRTSHIKTTLASPVEVDIAVNTVVDAVSVPFGPDTGTARVSGTINILKNNQPANNQDQAEVIFTIVDAHNNPIPNFAVTATASNQATLDTVPSTTDASGQIRVSLKNNRSGITEVTATSNNSSSTAKLEFLPVLKVDNARVTVTAKSYTAGKNPVSVSSSFSGSPLWSIQPSLPPSLQLDNTGKISGTVQSEVGIPETNYTVFVRDSLGTQRASTSFSLVVNPPFVISQKLYRRVLSTDSQVNIQAFEITGGEPPYTVTVSPTLPSGLSVSNTGVISGQLGTAQTQEQTYTFTVQDQQQESKNISIVLAVVTGAKVSVVVPKKMLTKDTSITQGNSSYKPITATPSATDGTVSFTRITPTLPAGINLNSATGEITGTPTEESPLQVYTMTVRDGKSGVESEVDFELGVAPSFVAQQKTYQKVIGVNSPVSFPICILSGGVPPYNVTITPNLPNGLQLDATTGEISGSAKATSNQTTYTVNVTDANLSPRSPMTLALTVANAPTVTEVESNKVAVIGSYVNYTPLKATSAVTGKTVTFISVAPALPSGLSWRSYDGSIYGTPQDVTKTGQETFTFTIRDGGTGAEVQHSFNLSVVPKFTFSQTTYSKTLPANVAADITVLSITSGSGDYELTAPANFPSGITMSLEGTGAAQIVKVTGTPTSSQSEASYVFQVKDKKSGLSTGSRTLKLTIVGGTTWRRQIADSVMLDYIRKHQMQSKMVQDKIPSTVGLGIGGSATFKALSKEDKGKRKQNYTTSSLVSQPRSFVGNFEKAILMMKLGGGITDSEWRVAWGRDVLFTNPLGRMPAWMYTTKGDQPWEEFFRKSGGPFFWTAFK</sequence>
<dbReference type="InterPro" id="IPR051715">
    <property type="entry name" value="Intimin-Invasin_domain"/>
</dbReference>
<comment type="similarity">
    <text evidence="1">Belongs to the intimin/invasin family.</text>
</comment>
<feature type="chain" id="PRO_5004238642" evidence="2">
    <location>
        <begin position="21"/>
        <end position="1305"/>
    </location>
</feature>
<dbReference type="InterPro" id="IPR003344">
    <property type="entry name" value="Big_1_dom"/>
</dbReference>